<comment type="caution">
    <text evidence="6">The sequence shown here is derived from an EMBL/GenBank/DDBJ whole genome shotgun (WGS) entry which is preliminary data.</text>
</comment>
<proteinExistence type="predicted"/>
<evidence type="ECO:0000256" key="4">
    <source>
        <dbReference type="SAM" id="Phobius"/>
    </source>
</evidence>
<keyword evidence="4" id="KW-1133">Transmembrane helix</keyword>
<evidence type="ECO:0000313" key="7">
    <source>
        <dbReference type="Proteomes" id="UP000292120"/>
    </source>
</evidence>
<comment type="subcellular location">
    <subcellularLocation>
        <location evidence="1">Cell envelope</location>
    </subcellularLocation>
</comment>
<gene>
    <name evidence="6" type="ORF">EYS42_15540</name>
</gene>
<evidence type="ECO:0000256" key="2">
    <source>
        <dbReference type="ARBA" id="ARBA00022748"/>
    </source>
</evidence>
<reference evidence="6 7" key="1">
    <citation type="submission" date="2019-02" db="EMBL/GenBank/DDBJ databases">
        <title>Aquabacterium sp. strain KMB7.</title>
        <authorList>
            <person name="Chen W.-M."/>
        </authorList>
    </citation>
    <scope>NUCLEOTIDE SEQUENCE [LARGE SCALE GENOMIC DNA]</scope>
    <source>
        <strain evidence="6 7">KMB7</strain>
    </source>
</reference>
<dbReference type="GO" id="GO:0017004">
    <property type="term" value="P:cytochrome complex assembly"/>
    <property type="evidence" value="ECO:0007669"/>
    <property type="project" value="UniProtKB-KW"/>
</dbReference>
<dbReference type="InterPro" id="IPR017937">
    <property type="entry name" value="Thioredoxin_CS"/>
</dbReference>
<feature type="transmembrane region" description="Helical" evidence="4">
    <location>
        <begin position="12"/>
        <end position="34"/>
    </location>
</feature>
<keyword evidence="3" id="KW-0676">Redox-active center</keyword>
<dbReference type="GO" id="GO:0030313">
    <property type="term" value="C:cell envelope"/>
    <property type="evidence" value="ECO:0007669"/>
    <property type="project" value="UniProtKB-SubCell"/>
</dbReference>
<dbReference type="PANTHER" id="PTHR42852">
    <property type="entry name" value="THIOL:DISULFIDE INTERCHANGE PROTEIN DSBE"/>
    <property type="match status" value="1"/>
</dbReference>
<keyword evidence="4" id="KW-0812">Transmembrane</keyword>
<dbReference type="PROSITE" id="PS51352">
    <property type="entry name" value="THIOREDOXIN_2"/>
    <property type="match status" value="1"/>
</dbReference>
<dbReference type="InterPro" id="IPR013740">
    <property type="entry name" value="Redoxin"/>
</dbReference>
<keyword evidence="7" id="KW-1185">Reference proteome</keyword>
<keyword evidence="4" id="KW-0472">Membrane</keyword>
<dbReference type="EMBL" id="SIXI01000007">
    <property type="protein sequence ID" value="TBO28414.1"/>
    <property type="molecule type" value="Genomic_DNA"/>
</dbReference>
<evidence type="ECO:0000313" key="6">
    <source>
        <dbReference type="EMBL" id="TBO28414.1"/>
    </source>
</evidence>
<dbReference type="Gene3D" id="3.40.30.10">
    <property type="entry name" value="Glutaredoxin"/>
    <property type="match status" value="1"/>
</dbReference>
<keyword evidence="2" id="KW-0201">Cytochrome c-type biogenesis</keyword>
<dbReference type="OrthoDB" id="9811352at2"/>
<name>A0A4Q9GVE4_9BURK</name>
<dbReference type="CDD" id="cd02966">
    <property type="entry name" value="TlpA_like_family"/>
    <property type="match status" value="1"/>
</dbReference>
<protein>
    <submittedName>
        <fullName evidence="6">TlpA family protein disulfide reductase</fullName>
    </submittedName>
</protein>
<dbReference type="Proteomes" id="UP000292120">
    <property type="component" value="Unassembled WGS sequence"/>
</dbReference>
<dbReference type="RefSeq" id="WP_130969109.1">
    <property type="nucleotide sequence ID" value="NZ_SIXI01000007.1"/>
</dbReference>
<dbReference type="PROSITE" id="PS00194">
    <property type="entry name" value="THIOREDOXIN_1"/>
    <property type="match status" value="1"/>
</dbReference>
<dbReference type="GO" id="GO:0015036">
    <property type="term" value="F:disulfide oxidoreductase activity"/>
    <property type="evidence" value="ECO:0007669"/>
    <property type="project" value="UniProtKB-ARBA"/>
</dbReference>
<evidence type="ECO:0000256" key="3">
    <source>
        <dbReference type="ARBA" id="ARBA00023284"/>
    </source>
</evidence>
<feature type="transmembrane region" description="Helical" evidence="4">
    <location>
        <begin position="46"/>
        <end position="67"/>
    </location>
</feature>
<evidence type="ECO:0000256" key="1">
    <source>
        <dbReference type="ARBA" id="ARBA00004196"/>
    </source>
</evidence>
<evidence type="ECO:0000259" key="5">
    <source>
        <dbReference type="PROSITE" id="PS51352"/>
    </source>
</evidence>
<feature type="domain" description="Thioredoxin" evidence="5">
    <location>
        <begin position="144"/>
        <end position="281"/>
    </location>
</feature>
<dbReference type="AlphaFoldDB" id="A0A4Q9GVE4"/>
<sequence length="285" mass="30938">MWPLALPDALSVGPLTLPTALLVALLAYAAALWVVHRPAQRLGVDLAGVVWRAALLGVLAARLGFVWQFRAAYLAEPLSILNVRDGGWEPQIGWVVAWVYALAKAQAQPSWRPTLLKAVGLATAVWVLGAVSLWQGSRPGGHTASGATPWPEAPLQALDGTPVSLQVFKGRPVVVNLWATWCPPCRREMPVLQRSQQAHPEVHHLFVNQGESAEQVRGFLQAEGVQLQHVLLDRPGQWAARFDVVGYPTTLFFDAQGQLVARRVGELSSATLQAKVQALLAPQRP</sequence>
<dbReference type="SUPFAM" id="SSF52833">
    <property type="entry name" value="Thioredoxin-like"/>
    <property type="match status" value="1"/>
</dbReference>
<accession>A0A4Q9GVE4</accession>
<dbReference type="InterPro" id="IPR036249">
    <property type="entry name" value="Thioredoxin-like_sf"/>
</dbReference>
<dbReference type="InterPro" id="IPR013766">
    <property type="entry name" value="Thioredoxin_domain"/>
</dbReference>
<dbReference type="PANTHER" id="PTHR42852:SF18">
    <property type="entry name" value="CHROMOSOME UNDETERMINED SCAFFOLD_47, WHOLE GENOME SHOTGUN SEQUENCE"/>
    <property type="match status" value="1"/>
</dbReference>
<dbReference type="Pfam" id="PF08534">
    <property type="entry name" value="Redoxin"/>
    <property type="match status" value="1"/>
</dbReference>
<organism evidence="6 7">
    <name type="scientific">Aquabacterium lacunae</name>
    <dbReference type="NCBI Taxonomy" id="2528630"/>
    <lineage>
        <taxon>Bacteria</taxon>
        <taxon>Pseudomonadati</taxon>
        <taxon>Pseudomonadota</taxon>
        <taxon>Betaproteobacteria</taxon>
        <taxon>Burkholderiales</taxon>
        <taxon>Aquabacterium</taxon>
    </lineage>
</organism>
<dbReference type="InterPro" id="IPR050553">
    <property type="entry name" value="Thioredoxin_ResA/DsbE_sf"/>
</dbReference>